<accession>A0AAU8CSK5</accession>
<sequence>MSKCTYLTSLDIAVLKEVFNEVCAHNEIAADSPAASYLAKALIAAFENGVQDKAGLLAIVENNDRWAA</sequence>
<proteinExistence type="predicted"/>
<evidence type="ECO:0000313" key="1">
    <source>
        <dbReference type="EMBL" id="XCG49834.1"/>
    </source>
</evidence>
<dbReference type="EMBL" id="CP159253">
    <property type="protein sequence ID" value="XCG49834.1"/>
    <property type="molecule type" value="Genomic_DNA"/>
</dbReference>
<organism evidence="1">
    <name type="scientific">Mesorhizobium sp. WSM2240</name>
    <dbReference type="NCBI Taxonomy" id="3228851"/>
    <lineage>
        <taxon>Bacteria</taxon>
        <taxon>Pseudomonadati</taxon>
        <taxon>Pseudomonadota</taxon>
        <taxon>Alphaproteobacteria</taxon>
        <taxon>Hyphomicrobiales</taxon>
        <taxon>Phyllobacteriaceae</taxon>
        <taxon>Mesorhizobium</taxon>
    </lineage>
</organism>
<reference evidence="1" key="1">
    <citation type="submission" date="2024-06" db="EMBL/GenBank/DDBJ databases">
        <title>Mesorhizobium karijinii sp. nov., a symbiont of the iconic Swainsona formosa from arid Australia.</title>
        <authorList>
            <person name="Hill Y.J."/>
            <person name="Watkin E.L.J."/>
            <person name="O'Hara G.W."/>
            <person name="Terpolilli J."/>
            <person name="Tye M.L."/>
            <person name="Kohlmeier M.G."/>
        </authorList>
    </citation>
    <scope>NUCLEOTIDE SEQUENCE</scope>
    <source>
        <strain evidence="1">WSM2240</strain>
    </source>
</reference>
<protein>
    <submittedName>
        <fullName evidence="1">Uncharacterized protein</fullName>
    </submittedName>
</protein>
<gene>
    <name evidence="1" type="ORF">ABVK50_04630</name>
</gene>
<dbReference type="RefSeq" id="WP_353642636.1">
    <property type="nucleotide sequence ID" value="NZ_CP159253.1"/>
</dbReference>
<name>A0AAU8CSK5_9HYPH</name>
<dbReference type="AlphaFoldDB" id="A0AAU8CSK5"/>